<keyword evidence="2" id="KW-1185">Reference proteome</keyword>
<protein>
    <submittedName>
        <fullName evidence="1">Uncharacterized protein</fullName>
    </submittedName>
</protein>
<dbReference type="PANTHER" id="PTHR33116:SF66">
    <property type="entry name" value="REVERSE TRANSCRIPTASE ZINC-BINDING DOMAIN-CONTAINING PROTEIN"/>
    <property type="match status" value="1"/>
</dbReference>
<accession>A0AAF0QTG9</accession>
<dbReference type="EMBL" id="CP133615">
    <property type="protein sequence ID" value="WMV25639.1"/>
    <property type="molecule type" value="Genomic_DNA"/>
</dbReference>
<dbReference type="Proteomes" id="UP001234989">
    <property type="component" value="Chromosome 4"/>
</dbReference>
<evidence type="ECO:0000313" key="1">
    <source>
        <dbReference type="EMBL" id="WMV25639.1"/>
    </source>
</evidence>
<dbReference type="AlphaFoldDB" id="A0AAF0QTG9"/>
<proteinExistence type="predicted"/>
<name>A0AAF0QTG9_SOLVR</name>
<sequence>MYCRADLIYVKLLNEAFLRFSKASGLHANLENSSLYIAGVADHTKEELLKELGYVAGVQPFRYLGVPLVSKKLSVNQFLPLIEKIAA</sequence>
<dbReference type="PANTHER" id="PTHR33116">
    <property type="entry name" value="REVERSE TRANSCRIPTASE ZINC-BINDING DOMAIN-CONTAINING PROTEIN-RELATED-RELATED"/>
    <property type="match status" value="1"/>
</dbReference>
<reference evidence="1" key="1">
    <citation type="submission" date="2023-08" db="EMBL/GenBank/DDBJ databases">
        <title>A de novo genome assembly of Solanum verrucosum Schlechtendal, a Mexican diploid species geographically isolated from the other diploid A-genome species in potato relatives.</title>
        <authorList>
            <person name="Hosaka K."/>
        </authorList>
    </citation>
    <scope>NUCLEOTIDE SEQUENCE</scope>
    <source>
        <tissue evidence="1">Young leaves</tissue>
    </source>
</reference>
<organism evidence="1 2">
    <name type="scientific">Solanum verrucosum</name>
    <dbReference type="NCBI Taxonomy" id="315347"/>
    <lineage>
        <taxon>Eukaryota</taxon>
        <taxon>Viridiplantae</taxon>
        <taxon>Streptophyta</taxon>
        <taxon>Embryophyta</taxon>
        <taxon>Tracheophyta</taxon>
        <taxon>Spermatophyta</taxon>
        <taxon>Magnoliopsida</taxon>
        <taxon>eudicotyledons</taxon>
        <taxon>Gunneridae</taxon>
        <taxon>Pentapetalae</taxon>
        <taxon>asterids</taxon>
        <taxon>lamiids</taxon>
        <taxon>Solanales</taxon>
        <taxon>Solanaceae</taxon>
        <taxon>Solanoideae</taxon>
        <taxon>Solaneae</taxon>
        <taxon>Solanum</taxon>
    </lineage>
</organism>
<gene>
    <name evidence="1" type="ORF">MTR67_019024</name>
</gene>
<evidence type="ECO:0000313" key="2">
    <source>
        <dbReference type="Proteomes" id="UP001234989"/>
    </source>
</evidence>